<dbReference type="Proteomes" id="UP000193642">
    <property type="component" value="Unassembled WGS sequence"/>
</dbReference>
<dbReference type="AlphaFoldDB" id="A0A1Y2BXW2"/>
<dbReference type="InterPro" id="IPR011990">
    <property type="entry name" value="TPR-like_helical_dom_sf"/>
</dbReference>
<evidence type="ECO:0000313" key="2">
    <source>
        <dbReference type="Proteomes" id="UP000193642"/>
    </source>
</evidence>
<accession>A0A1Y2BXW2</accession>
<dbReference type="OrthoDB" id="10520268at2759"/>
<evidence type="ECO:0000313" key="1">
    <source>
        <dbReference type="EMBL" id="ORY39610.1"/>
    </source>
</evidence>
<comment type="caution">
    <text evidence="1">The sequence shown here is derived from an EMBL/GenBank/DDBJ whole genome shotgun (WGS) entry which is preliminary data.</text>
</comment>
<proteinExistence type="predicted"/>
<dbReference type="SUPFAM" id="SSF48452">
    <property type="entry name" value="TPR-like"/>
    <property type="match status" value="1"/>
</dbReference>
<name>A0A1Y2BXW2_9FUNG</name>
<organism evidence="1 2">
    <name type="scientific">Rhizoclosmatium globosum</name>
    <dbReference type="NCBI Taxonomy" id="329046"/>
    <lineage>
        <taxon>Eukaryota</taxon>
        <taxon>Fungi</taxon>
        <taxon>Fungi incertae sedis</taxon>
        <taxon>Chytridiomycota</taxon>
        <taxon>Chytridiomycota incertae sedis</taxon>
        <taxon>Chytridiomycetes</taxon>
        <taxon>Chytridiales</taxon>
        <taxon>Chytriomycetaceae</taxon>
        <taxon>Rhizoclosmatium</taxon>
    </lineage>
</organism>
<gene>
    <name evidence="1" type="ORF">BCR33DRAFT_392465</name>
</gene>
<dbReference type="EMBL" id="MCGO01000039">
    <property type="protein sequence ID" value="ORY39610.1"/>
    <property type="molecule type" value="Genomic_DNA"/>
</dbReference>
<keyword evidence="2" id="KW-1185">Reference proteome</keyword>
<protein>
    <submittedName>
        <fullName evidence="1">Uncharacterized protein</fullName>
    </submittedName>
</protein>
<reference evidence="1 2" key="1">
    <citation type="submission" date="2016-07" db="EMBL/GenBank/DDBJ databases">
        <title>Pervasive Adenine N6-methylation of Active Genes in Fungi.</title>
        <authorList>
            <consortium name="DOE Joint Genome Institute"/>
            <person name="Mondo S.J."/>
            <person name="Dannebaum R.O."/>
            <person name="Kuo R.C."/>
            <person name="Labutti K."/>
            <person name="Haridas S."/>
            <person name="Kuo A."/>
            <person name="Salamov A."/>
            <person name="Ahrendt S.R."/>
            <person name="Lipzen A."/>
            <person name="Sullivan W."/>
            <person name="Andreopoulos W.B."/>
            <person name="Clum A."/>
            <person name="Lindquist E."/>
            <person name="Daum C."/>
            <person name="Ramamoorthy G.K."/>
            <person name="Gryganskyi A."/>
            <person name="Culley D."/>
            <person name="Magnuson J.K."/>
            <person name="James T.Y."/>
            <person name="O'Malley M.A."/>
            <person name="Stajich J.E."/>
            <person name="Spatafora J.W."/>
            <person name="Visel A."/>
            <person name="Grigoriev I.V."/>
        </authorList>
    </citation>
    <scope>NUCLEOTIDE SEQUENCE [LARGE SCALE GENOMIC DNA]</scope>
    <source>
        <strain evidence="1 2">JEL800</strain>
    </source>
</reference>
<sequence>MNSAIYVSRIQRLFGKRDLILAERARIGKNTVEAIKYYESAIEEFKSTGSLLFEAFALEKFALFWHNSGMKKLAKMCFIESAHKWSDYGSNGKRSQVVPDLGRCMVQLTNRNWTVALRLSVKPW</sequence>